<name>A0A1E4RS42_9ASCO</name>
<feature type="compositionally biased region" description="Basic and acidic residues" evidence="4">
    <location>
        <begin position="549"/>
        <end position="559"/>
    </location>
</feature>
<feature type="region of interest" description="Disordered" evidence="4">
    <location>
        <begin position="478"/>
        <end position="711"/>
    </location>
</feature>
<feature type="compositionally biased region" description="Polar residues" evidence="4">
    <location>
        <begin position="478"/>
        <end position="496"/>
    </location>
</feature>
<dbReference type="Pfam" id="PF16755">
    <property type="entry name" value="Beta-prop_NUP159_NUP214"/>
    <property type="match status" value="1"/>
</dbReference>
<evidence type="ECO:0000256" key="1">
    <source>
        <dbReference type="ARBA" id="ARBA00004123"/>
    </source>
</evidence>
<keyword evidence="7" id="KW-1185">Reference proteome</keyword>
<feature type="compositionally biased region" description="Low complexity" evidence="4">
    <location>
        <begin position="518"/>
        <end position="543"/>
    </location>
</feature>
<feature type="compositionally biased region" description="Gly residues" evidence="4">
    <location>
        <begin position="503"/>
        <end position="517"/>
    </location>
</feature>
<feature type="compositionally biased region" description="Polar residues" evidence="4">
    <location>
        <begin position="433"/>
        <end position="445"/>
    </location>
</feature>
<dbReference type="InterPro" id="IPR039462">
    <property type="entry name" value="Nup159/Nup146_N"/>
</dbReference>
<feature type="compositionally biased region" description="Polar residues" evidence="4">
    <location>
        <begin position="614"/>
        <end position="627"/>
    </location>
</feature>
<feature type="compositionally biased region" description="Basic and acidic residues" evidence="4">
    <location>
        <begin position="859"/>
        <end position="868"/>
    </location>
</feature>
<dbReference type="InterPro" id="IPR015943">
    <property type="entry name" value="WD40/YVTN_repeat-like_dom_sf"/>
</dbReference>
<feature type="domain" description="Nucleoporin Nup159/Nup146 N-terminal" evidence="5">
    <location>
        <begin position="38"/>
        <end position="371"/>
    </location>
</feature>
<evidence type="ECO:0000313" key="6">
    <source>
        <dbReference type="EMBL" id="ODV70099.1"/>
    </source>
</evidence>
<dbReference type="RefSeq" id="XP_020079166.1">
    <property type="nucleotide sequence ID" value="XM_020223918.1"/>
</dbReference>
<feature type="compositionally biased region" description="Polar residues" evidence="4">
    <location>
        <begin position="576"/>
        <end position="585"/>
    </location>
</feature>
<dbReference type="AlphaFoldDB" id="A0A1E4RS42"/>
<evidence type="ECO:0000256" key="2">
    <source>
        <dbReference type="ARBA" id="ARBA00022448"/>
    </source>
</evidence>
<dbReference type="GO" id="GO:0005634">
    <property type="term" value="C:nucleus"/>
    <property type="evidence" value="ECO:0007669"/>
    <property type="project" value="UniProtKB-SubCell"/>
</dbReference>
<dbReference type="EMBL" id="KV454538">
    <property type="protein sequence ID" value="ODV70099.1"/>
    <property type="molecule type" value="Genomic_DNA"/>
</dbReference>
<feature type="region of interest" description="Disordered" evidence="4">
    <location>
        <begin position="394"/>
        <end position="446"/>
    </location>
</feature>
<feature type="compositionally biased region" description="Basic and acidic residues" evidence="4">
    <location>
        <begin position="646"/>
        <end position="655"/>
    </location>
</feature>
<evidence type="ECO:0000313" key="7">
    <source>
        <dbReference type="Proteomes" id="UP000095085"/>
    </source>
</evidence>
<feature type="compositionally biased region" description="Acidic residues" evidence="4">
    <location>
        <begin position="733"/>
        <end position="752"/>
    </location>
</feature>
<dbReference type="Gene3D" id="2.130.10.10">
    <property type="entry name" value="YVTN repeat-like/Quinoprotein amine dehydrogenase"/>
    <property type="match status" value="1"/>
</dbReference>
<keyword evidence="2" id="KW-0813">Transport</keyword>
<evidence type="ECO:0000256" key="3">
    <source>
        <dbReference type="ARBA" id="ARBA00023242"/>
    </source>
</evidence>
<feature type="region of interest" description="Disordered" evidence="4">
    <location>
        <begin position="824"/>
        <end position="868"/>
    </location>
</feature>
<comment type="subcellular location">
    <subcellularLocation>
        <location evidence="1">Nucleus</location>
    </subcellularLocation>
</comment>
<dbReference type="SUPFAM" id="SSF117289">
    <property type="entry name" value="Nucleoporin domain"/>
    <property type="match status" value="1"/>
</dbReference>
<feature type="region of interest" description="Disordered" evidence="4">
    <location>
        <begin position="723"/>
        <end position="808"/>
    </location>
</feature>
<feature type="compositionally biased region" description="Polar residues" evidence="4">
    <location>
        <begin position="674"/>
        <end position="690"/>
    </location>
</feature>
<organism evidence="6 7">
    <name type="scientific">Hyphopichia burtonii NRRL Y-1933</name>
    <dbReference type="NCBI Taxonomy" id="984485"/>
    <lineage>
        <taxon>Eukaryota</taxon>
        <taxon>Fungi</taxon>
        <taxon>Dikarya</taxon>
        <taxon>Ascomycota</taxon>
        <taxon>Saccharomycotina</taxon>
        <taxon>Pichiomycetes</taxon>
        <taxon>Debaryomycetaceae</taxon>
        <taxon>Hyphopichia</taxon>
    </lineage>
</organism>
<accession>A0A1E4RS42</accession>
<reference evidence="7" key="1">
    <citation type="submission" date="2016-05" db="EMBL/GenBank/DDBJ databases">
        <title>Comparative genomics of biotechnologically important yeasts.</title>
        <authorList>
            <consortium name="DOE Joint Genome Institute"/>
            <person name="Riley R."/>
            <person name="Haridas S."/>
            <person name="Wolfe K.H."/>
            <person name="Lopes M.R."/>
            <person name="Hittinger C.T."/>
            <person name="Goker M."/>
            <person name="Salamov A."/>
            <person name="Wisecaver J."/>
            <person name="Long T.M."/>
            <person name="Aerts A.L."/>
            <person name="Barry K."/>
            <person name="Choi C."/>
            <person name="Clum A."/>
            <person name="Coughlan A.Y."/>
            <person name="Deshpande S."/>
            <person name="Douglass A.P."/>
            <person name="Hanson S.J."/>
            <person name="Klenk H.-P."/>
            <person name="Labutti K."/>
            <person name="Lapidus A."/>
            <person name="Lindquist E."/>
            <person name="Lipzen A."/>
            <person name="Meier-Kolthoff J.P."/>
            <person name="Ohm R.A."/>
            <person name="Otillar R.P."/>
            <person name="Pangilinan J."/>
            <person name="Peng Y."/>
            <person name="Rokas A."/>
            <person name="Rosa C.A."/>
            <person name="Scheuner C."/>
            <person name="Sibirny A.A."/>
            <person name="Slot J.C."/>
            <person name="Stielow J.B."/>
            <person name="Sun H."/>
            <person name="Kurtzman C.P."/>
            <person name="Blackwell M."/>
            <person name="Grigoriev I.V."/>
            <person name="Jeffries T.W."/>
        </authorList>
    </citation>
    <scope>NUCLEOTIDE SEQUENCE [LARGE SCALE GENOMIC DNA]</scope>
    <source>
        <strain evidence="7">NRRL Y-1933</strain>
    </source>
</reference>
<feature type="compositionally biased region" description="Basic and acidic residues" evidence="4">
    <location>
        <begin position="824"/>
        <end position="838"/>
    </location>
</feature>
<evidence type="ECO:0000256" key="4">
    <source>
        <dbReference type="SAM" id="MobiDB-lite"/>
    </source>
</evidence>
<dbReference type="Proteomes" id="UP000095085">
    <property type="component" value="Unassembled WGS sequence"/>
</dbReference>
<dbReference type="OrthoDB" id="248320at2759"/>
<sequence length="1165" mass="129375">MSELEEVFTEELGFKLATPKDGISLFENPIDLNGISNQKLSLLSFSNLRGVFAASDSKSLIIDRIDKLNEEEPALFNTLLDLSQVSQLQFDLTGEYLYILMNDKLHQVKVDDFFSEAKISLFDDITSNVSHFQCSLNKPLIYYLDNESNLISLNQNDNSSNKIASNVSTFSFSLDGSSVLYSQGNSVHLSSDDSFKISPDDLVDDDSIISSIQQIDNRNWLVVYDISEDKNDLENHSVDSFVFEKQNGDFIPHQTFIADPMGIVPRKLSYYNQPLINWIPQNNLFFVTSSMATELSCLSSSDNSITSIVQEVDSAKSTFPINDDGDDASVVGFAIDYISNKKNIVKNPCLGVDECQNSLPKAMVLTNEGNLVGWWIFDSKSIKEKSLDLNKVSQSLPASNNDNESSSASNNDNESSPASKNNDTESDDKKNPFSLNDNPFISSKPSPFASFGKQPDIFGQSSTTSADHGSNLFGSKSLLSDSTTSGPTNFSSKPNQLSSSGFGTSGFGLGKTAGGHFGSSLNNSKNSLPGGSSSSFAKFANSSPLSNLPKKESPFDKPGTDSPFAKLSANKESPFGQPSTDSPFSKLNDKKEAVFDQPSTDSPFAKFNEKKENSFGQPSTDSPFSKFNENKENPFGKPSTDSSFAKFKEKKEDPFGRPSTDSPFAKFNDKNVGANAQSSIFDQPKTNKGNSIFPDLEDDLNEPSTQLGFMGDFVKSFNDSLNKSTEETKYTVEEPDSEEAYDESTSEYSDSELDTKLIELKQNTSNLASPSATSEPREASATSNLKNDLVNQKPSSTVPIESSASWLESRSVLGDSVSEDFNEYDSKALQNKEPRFEPTDDLNDYESKDVFNSGSPFESTKDSTPSEKEADLYDEFDDYRYVMQDEIDEENNYLERLSKDSIPELPYLYYFDGYTVPDANRPTTAPEIMSRLVRDTDAYIEVLDMNLEAVISFIDFHLDPASDYSKELLGFPRLWRLQAAQFLADAVDESKSKLDHIKPLITTQLNDLVKIRNDIEVSLEYKSIIDKLFTQLKLYKTKSSTVNQKLLISQEILQNKLRTKYQNVEDQIKVATTKLFPMKAKSSIDIYPEESFKNLERVIYELNEKILGTLQNINHLELQIADLDLAASSDLKDNALPKVADIPGPSKISKDIMTNKVCSRKLNFS</sequence>
<protein>
    <recommendedName>
        <fullName evidence="5">Nucleoporin Nup159/Nup146 N-terminal domain-containing protein</fullName>
    </recommendedName>
</protein>
<evidence type="ECO:0000259" key="5">
    <source>
        <dbReference type="Pfam" id="PF16755"/>
    </source>
</evidence>
<dbReference type="GeneID" id="30998467"/>
<feature type="compositionally biased region" description="Polar residues" evidence="4">
    <location>
        <begin position="761"/>
        <end position="808"/>
    </location>
</feature>
<keyword evidence="3" id="KW-0539">Nucleus</keyword>
<feature type="compositionally biased region" description="Low complexity" evidence="4">
    <location>
        <begin position="397"/>
        <end position="419"/>
    </location>
</feature>
<proteinExistence type="predicted"/>
<dbReference type="STRING" id="984485.A0A1E4RS42"/>
<gene>
    <name evidence="6" type="ORF">HYPBUDRAFT_9402</name>
</gene>